<dbReference type="EMBL" id="JAPDFR010000001">
    <property type="protein sequence ID" value="KAK0390909.1"/>
    <property type="molecule type" value="Genomic_DNA"/>
</dbReference>
<protein>
    <recommendedName>
        <fullName evidence="6">BZIP domain-containing protein</fullName>
    </recommendedName>
</protein>
<dbReference type="Pfam" id="PF00170">
    <property type="entry name" value="bZIP_1"/>
    <property type="match status" value="1"/>
</dbReference>
<dbReference type="GO" id="GO:0005737">
    <property type="term" value="C:cytoplasm"/>
    <property type="evidence" value="ECO:0007669"/>
    <property type="project" value="UniProtKB-SubCell"/>
</dbReference>
<evidence type="ECO:0000313" key="7">
    <source>
        <dbReference type="EMBL" id="KAK0390909.1"/>
    </source>
</evidence>
<dbReference type="Gene3D" id="1.10.238.100">
    <property type="entry name" value="YAP1 redox domain. Chain B"/>
    <property type="match status" value="1"/>
</dbReference>
<keyword evidence="8" id="KW-1185">Reference proteome</keyword>
<feature type="compositionally biased region" description="Polar residues" evidence="5">
    <location>
        <begin position="112"/>
        <end position="123"/>
    </location>
</feature>
<keyword evidence="3" id="KW-0539">Nucleus</keyword>
<feature type="domain" description="BZIP" evidence="6">
    <location>
        <begin position="150"/>
        <end position="213"/>
    </location>
</feature>
<dbReference type="CDD" id="cd14688">
    <property type="entry name" value="bZIP_YAP"/>
    <property type="match status" value="1"/>
</dbReference>
<dbReference type="FunFam" id="1.20.5.170:FF:000067">
    <property type="entry name" value="BZIP transcription factor"/>
    <property type="match status" value="1"/>
</dbReference>
<evidence type="ECO:0000256" key="5">
    <source>
        <dbReference type="SAM" id="MobiDB-lite"/>
    </source>
</evidence>
<feature type="compositionally biased region" description="Polar residues" evidence="5">
    <location>
        <begin position="27"/>
        <end position="40"/>
    </location>
</feature>
<comment type="subcellular location">
    <subcellularLocation>
        <location evidence="2">Cytoplasm</location>
    </subcellularLocation>
    <subcellularLocation>
        <location evidence="1">Nucleus</location>
    </subcellularLocation>
</comment>
<dbReference type="PROSITE" id="PS50217">
    <property type="entry name" value="BZIP"/>
    <property type="match status" value="1"/>
</dbReference>
<dbReference type="PANTHER" id="PTHR40621:SF8">
    <property type="entry name" value="AP-1-LIKE TRANSCRIPTION FACTOR YAP3"/>
    <property type="match status" value="1"/>
</dbReference>
<dbReference type="Proteomes" id="UP001175261">
    <property type="component" value="Unassembled WGS sequence"/>
</dbReference>
<dbReference type="GO" id="GO:0000976">
    <property type="term" value="F:transcription cis-regulatory region binding"/>
    <property type="evidence" value="ECO:0007669"/>
    <property type="project" value="InterPro"/>
</dbReference>
<dbReference type="GO" id="GO:0001228">
    <property type="term" value="F:DNA-binding transcription activator activity, RNA polymerase II-specific"/>
    <property type="evidence" value="ECO:0007669"/>
    <property type="project" value="TreeGrafter"/>
</dbReference>
<evidence type="ECO:0000256" key="4">
    <source>
        <dbReference type="ARBA" id="ARBA00038132"/>
    </source>
</evidence>
<evidence type="ECO:0000256" key="1">
    <source>
        <dbReference type="ARBA" id="ARBA00004123"/>
    </source>
</evidence>
<sequence>MDFTNSYPQFAAGQPYGHFVPVPPLTPSQTVNSDDFNQSPPERFESFNPNAGFPNFDYQTFNAPPAHQTTFTGPPTPPTHGLFGTGQQQQAQQQLQNRQQQQQQQQAQQQRHSPLSSAASNGPNDVLIKADNSDDAMRGQGGSEDDENVTPAQSRRKAQNRAAQRAFRERKEKHVKDLESKLADLENAQQQASVENQRLKADLQKMSTENEILRATGGTANNSHSPEPLSTGPLSYEPKDFYSSLLKGHNNQSLSHRIAYSDDGEKLFGAAATWDYIINHELFKAGLVNIGEVSTNLNHRAKCDGQGPVFAESTILDAIQLSVASGSDDLL</sequence>
<evidence type="ECO:0000313" key="8">
    <source>
        <dbReference type="Proteomes" id="UP001175261"/>
    </source>
</evidence>
<accession>A0AA39GQW6</accession>
<comment type="caution">
    <text evidence="7">The sequence shown here is derived from an EMBL/GenBank/DDBJ whole genome shotgun (WGS) entry which is preliminary data.</text>
</comment>
<dbReference type="AlphaFoldDB" id="A0AA39GQW6"/>
<dbReference type="PROSITE" id="PS00036">
    <property type="entry name" value="BZIP_BASIC"/>
    <property type="match status" value="1"/>
</dbReference>
<feature type="compositionally biased region" description="Basic and acidic residues" evidence="5">
    <location>
        <begin position="166"/>
        <end position="175"/>
    </location>
</feature>
<feature type="compositionally biased region" description="Low complexity" evidence="5">
    <location>
        <begin position="69"/>
        <end position="111"/>
    </location>
</feature>
<reference evidence="7" key="1">
    <citation type="submission" date="2022-10" db="EMBL/GenBank/DDBJ databases">
        <title>Determination and structural analysis of whole genome sequence of Sarocladium strictum F4-1.</title>
        <authorList>
            <person name="Hu L."/>
            <person name="Jiang Y."/>
        </authorList>
    </citation>
    <scope>NUCLEOTIDE SEQUENCE</scope>
    <source>
        <strain evidence="7">F4-1</strain>
    </source>
</reference>
<dbReference type="InterPro" id="IPR046347">
    <property type="entry name" value="bZIP_sf"/>
</dbReference>
<comment type="similarity">
    <text evidence="4">Belongs to the bZIP family. YAP subfamily.</text>
</comment>
<gene>
    <name evidence="7" type="ORF">NLU13_0412</name>
</gene>
<dbReference type="SMART" id="SM00338">
    <property type="entry name" value="BRLZ"/>
    <property type="match status" value="1"/>
</dbReference>
<dbReference type="InterPro" id="IPR004827">
    <property type="entry name" value="bZIP"/>
</dbReference>
<evidence type="ECO:0000256" key="2">
    <source>
        <dbReference type="ARBA" id="ARBA00004496"/>
    </source>
</evidence>
<feature type="region of interest" description="Disordered" evidence="5">
    <location>
        <begin position="1"/>
        <end position="175"/>
    </location>
</feature>
<dbReference type="Gene3D" id="1.20.5.170">
    <property type="match status" value="1"/>
</dbReference>
<dbReference type="GO" id="GO:0090575">
    <property type="term" value="C:RNA polymerase II transcription regulator complex"/>
    <property type="evidence" value="ECO:0007669"/>
    <property type="project" value="TreeGrafter"/>
</dbReference>
<evidence type="ECO:0000259" key="6">
    <source>
        <dbReference type="PROSITE" id="PS50217"/>
    </source>
</evidence>
<name>A0AA39GQW6_SARSR</name>
<dbReference type="PANTHER" id="PTHR40621">
    <property type="entry name" value="TRANSCRIPTION FACTOR KAPC-RELATED"/>
    <property type="match status" value="1"/>
</dbReference>
<dbReference type="GO" id="GO:0034599">
    <property type="term" value="P:cellular response to oxidative stress"/>
    <property type="evidence" value="ECO:0007669"/>
    <property type="project" value="UniProtKB-ARBA"/>
</dbReference>
<evidence type="ECO:0000256" key="3">
    <source>
        <dbReference type="ARBA" id="ARBA00023242"/>
    </source>
</evidence>
<proteinExistence type="inferred from homology"/>
<organism evidence="7 8">
    <name type="scientific">Sarocladium strictum</name>
    <name type="common">Black bundle disease fungus</name>
    <name type="synonym">Acremonium strictum</name>
    <dbReference type="NCBI Taxonomy" id="5046"/>
    <lineage>
        <taxon>Eukaryota</taxon>
        <taxon>Fungi</taxon>
        <taxon>Dikarya</taxon>
        <taxon>Ascomycota</taxon>
        <taxon>Pezizomycotina</taxon>
        <taxon>Sordariomycetes</taxon>
        <taxon>Hypocreomycetidae</taxon>
        <taxon>Hypocreales</taxon>
        <taxon>Sarocladiaceae</taxon>
        <taxon>Sarocladium</taxon>
    </lineage>
</organism>
<dbReference type="SUPFAM" id="SSF57959">
    <property type="entry name" value="Leucine zipper domain"/>
    <property type="match status" value="1"/>
</dbReference>
<dbReference type="InterPro" id="IPR050936">
    <property type="entry name" value="AP-1-like"/>
</dbReference>